<dbReference type="AlphaFoldDB" id="A0A939RV01"/>
<protein>
    <submittedName>
        <fullName evidence="8">Methyltransferase</fullName>
    </submittedName>
</protein>
<evidence type="ECO:0000259" key="6">
    <source>
        <dbReference type="Pfam" id="PF05175"/>
    </source>
</evidence>
<dbReference type="Gene3D" id="3.40.50.150">
    <property type="entry name" value="Vaccinia Virus protein VP39"/>
    <property type="match status" value="2"/>
</dbReference>
<dbReference type="InterPro" id="IPR058679">
    <property type="entry name" value="RlmG_N"/>
</dbReference>
<evidence type="ECO:0000256" key="1">
    <source>
        <dbReference type="ARBA" id="ARBA00022490"/>
    </source>
</evidence>
<dbReference type="CDD" id="cd02440">
    <property type="entry name" value="AdoMet_MTases"/>
    <property type="match status" value="1"/>
</dbReference>
<dbReference type="GO" id="GO:0003676">
    <property type="term" value="F:nucleic acid binding"/>
    <property type="evidence" value="ECO:0007669"/>
    <property type="project" value="InterPro"/>
</dbReference>
<reference evidence="8" key="1">
    <citation type="submission" date="2021-03" db="EMBL/GenBank/DDBJ databases">
        <title>Actinotalea soli sp. nov., isolated from soil.</title>
        <authorList>
            <person name="Ping W."/>
            <person name="Zhang J."/>
        </authorList>
    </citation>
    <scope>NUCLEOTIDE SEQUENCE</scope>
    <source>
        <strain evidence="8">BY-33</strain>
    </source>
</reference>
<dbReference type="GO" id="GO:0006364">
    <property type="term" value="P:rRNA processing"/>
    <property type="evidence" value="ECO:0007669"/>
    <property type="project" value="UniProtKB-KW"/>
</dbReference>
<feature type="compositionally biased region" description="Polar residues" evidence="5">
    <location>
        <begin position="182"/>
        <end position="195"/>
    </location>
</feature>
<name>A0A939RV01_9CELL</name>
<dbReference type="GO" id="GO:0008757">
    <property type="term" value="F:S-adenosylmethionine-dependent methyltransferase activity"/>
    <property type="evidence" value="ECO:0007669"/>
    <property type="project" value="InterPro"/>
</dbReference>
<evidence type="ECO:0000259" key="7">
    <source>
        <dbReference type="Pfam" id="PF26049"/>
    </source>
</evidence>
<keyword evidence="3 8" id="KW-0489">Methyltransferase</keyword>
<dbReference type="EMBL" id="JAGEMK010000002">
    <property type="protein sequence ID" value="MBO1751133.1"/>
    <property type="molecule type" value="Genomic_DNA"/>
</dbReference>
<feature type="domain" description="Methyltransferase small" evidence="6">
    <location>
        <begin position="219"/>
        <end position="389"/>
    </location>
</feature>
<evidence type="ECO:0000313" key="9">
    <source>
        <dbReference type="Proteomes" id="UP000664209"/>
    </source>
</evidence>
<dbReference type="Pfam" id="PF05175">
    <property type="entry name" value="MTS"/>
    <property type="match status" value="1"/>
</dbReference>
<dbReference type="InterPro" id="IPR002052">
    <property type="entry name" value="DNA_methylase_N6_adenine_CS"/>
</dbReference>
<dbReference type="InterPro" id="IPR029063">
    <property type="entry name" value="SAM-dependent_MTases_sf"/>
</dbReference>
<proteinExistence type="predicted"/>
<dbReference type="Proteomes" id="UP000664209">
    <property type="component" value="Unassembled WGS sequence"/>
</dbReference>
<dbReference type="PROSITE" id="PS00092">
    <property type="entry name" value="N6_MTASE"/>
    <property type="match status" value="1"/>
</dbReference>
<dbReference type="PANTHER" id="PTHR47816">
    <property type="entry name" value="RIBOSOMAL RNA SMALL SUBUNIT METHYLTRANSFERASE C"/>
    <property type="match status" value="1"/>
</dbReference>
<dbReference type="InterPro" id="IPR007848">
    <property type="entry name" value="Small_mtfrase_dom"/>
</dbReference>
<dbReference type="InterPro" id="IPR046977">
    <property type="entry name" value="RsmC/RlmG"/>
</dbReference>
<keyword evidence="1" id="KW-0963">Cytoplasm</keyword>
<comment type="caution">
    <text evidence="8">The sequence shown here is derived from an EMBL/GenBank/DDBJ whole genome shotgun (WGS) entry which is preliminary data.</text>
</comment>
<feature type="region of interest" description="Disordered" evidence="5">
    <location>
        <begin position="178"/>
        <end position="207"/>
    </location>
</feature>
<evidence type="ECO:0000313" key="8">
    <source>
        <dbReference type="EMBL" id="MBO1751133.1"/>
    </source>
</evidence>
<keyword evidence="9" id="KW-1185">Reference proteome</keyword>
<dbReference type="GO" id="GO:0008170">
    <property type="term" value="F:N-methyltransferase activity"/>
    <property type="evidence" value="ECO:0007669"/>
    <property type="project" value="UniProtKB-ARBA"/>
</dbReference>
<evidence type="ECO:0000256" key="4">
    <source>
        <dbReference type="ARBA" id="ARBA00022679"/>
    </source>
</evidence>
<organism evidence="8 9">
    <name type="scientific">Actinotalea soli</name>
    <dbReference type="NCBI Taxonomy" id="2819234"/>
    <lineage>
        <taxon>Bacteria</taxon>
        <taxon>Bacillati</taxon>
        <taxon>Actinomycetota</taxon>
        <taxon>Actinomycetes</taxon>
        <taxon>Micrococcales</taxon>
        <taxon>Cellulomonadaceae</taxon>
        <taxon>Actinotalea</taxon>
    </lineage>
</organism>
<accession>A0A939RV01</accession>
<dbReference type="RefSeq" id="WP_208054820.1">
    <property type="nucleotide sequence ID" value="NZ_JAGEMK010000002.1"/>
</dbReference>
<keyword evidence="4" id="KW-0808">Transferase</keyword>
<dbReference type="GO" id="GO:0032259">
    <property type="term" value="P:methylation"/>
    <property type="evidence" value="ECO:0007669"/>
    <property type="project" value="UniProtKB-KW"/>
</dbReference>
<dbReference type="SUPFAM" id="SSF53335">
    <property type="entry name" value="S-adenosyl-L-methionine-dependent methyltransferases"/>
    <property type="match status" value="1"/>
</dbReference>
<sequence>MEPPANDFSFDDLRRWPDVESRELVAVDATDRLLLDDAAEALVAAPAGSVVVIEDRYGAITLGAAALHGQTGLRVHQDARSGRRALEANSARAGLDEAWTSVELDQAGLEGARVVLLQLPRALDSLEETAELVARWAHPEVQVFAGGRIKHMTRSMNEVLGRSFGQVEARLARQKSRVLVASQPQASTRSATAGDSTGGTEGESAPRWPAREHHADLDLTVCAHGGVFAGTRIDIGTRQLLAHLDAMAPRAERAVDLGCGSGVVATLLARSRPDLHVLATDDSAAAAASARATAAANGLGDRITVTHDDALGRVEDASVDLVVLNPPFHTGTAVHTGVARRLFGEAARVLRPGGELWAVWNSHLVYRPVLERAVGRTRQLSRDPKFTVTASTKG</sequence>
<evidence type="ECO:0000256" key="2">
    <source>
        <dbReference type="ARBA" id="ARBA00022552"/>
    </source>
</evidence>
<evidence type="ECO:0000256" key="5">
    <source>
        <dbReference type="SAM" id="MobiDB-lite"/>
    </source>
</evidence>
<dbReference type="PANTHER" id="PTHR47816:SF5">
    <property type="entry name" value="RIBOSOMAL RNA LARGE SUBUNIT METHYLTRANSFERASE G"/>
    <property type="match status" value="1"/>
</dbReference>
<feature type="domain" description="RlmG N-terminal" evidence="7">
    <location>
        <begin position="12"/>
        <end position="182"/>
    </location>
</feature>
<evidence type="ECO:0000256" key="3">
    <source>
        <dbReference type="ARBA" id="ARBA00022603"/>
    </source>
</evidence>
<dbReference type="Pfam" id="PF26049">
    <property type="entry name" value="RLMG_N"/>
    <property type="match status" value="1"/>
</dbReference>
<keyword evidence="2" id="KW-0698">rRNA processing</keyword>
<gene>
    <name evidence="8" type="ORF">J4G33_04880</name>
</gene>